<feature type="region of interest" description="Disordered" evidence="1">
    <location>
        <begin position="32"/>
        <end position="60"/>
    </location>
</feature>
<feature type="compositionally biased region" description="Basic and acidic residues" evidence="1">
    <location>
        <begin position="32"/>
        <end position="47"/>
    </location>
</feature>
<protein>
    <submittedName>
        <fullName evidence="2">Uncharacterized protein</fullName>
    </submittedName>
</protein>
<sequence length="244" mass="26861">LINELEEARKELEKEPKKRKFGFFGRGKEVGKKQEWETYDDATKDGISEGNSKNGTPNTDGNVLFDVDAIRAELANQQIEIKQLESTLPPMKLDLSAANDRLNTQSPHPTLRQSKSYDAGLAPQTLDRSPATVKAKTPPIPQKGGFQEYDEHDDLPADSGGSEHIQMTFEPARRSPSPPAMHLKGASISDPEPAKGNVTLERPALNNPSATAPAFLGDALEHNAWLDEDDHEFGTEKEVTMSFE</sequence>
<organism evidence="2 3">
    <name type="scientific">Trichoglossum hirsutum</name>
    <dbReference type="NCBI Taxonomy" id="265104"/>
    <lineage>
        <taxon>Eukaryota</taxon>
        <taxon>Fungi</taxon>
        <taxon>Dikarya</taxon>
        <taxon>Ascomycota</taxon>
        <taxon>Pezizomycotina</taxon>
        <taxon>Geoglossomycetes</taxon>
        <taxon>Geoglossales</taxon>
        <taxon>Geoglossaceae</taxon>
        <taxon>Trichoglossum</taxon>
    </lineage>
</organism>
<dbReference type="AlphaFoldDB" id="A0A9P8IB27"/>
<dbReference type="EMBL" id="JAGHQM010002432">
    <property type="protein sequence ID" value="KAH0548666.1"/>
    <property type="molecule type" value="Genomic_DNA"/>
</dbReference>
<proteinExistence type="predicted"/>
<gene>
    <name evidence="2" type="ORF">GP486_007792</name>
</gene>
<accession>A0A9P8IB27</accession>
<feature type="compositionally biased region" description="Polar residues" evidence="1">
    <location>
        <begin position="49"/>
        <end position="60"/>
    </location>
</feature>
<feature type="non-terminal residue" evidence="2">
    <location>
        <position position="1"/>
    </location>
</feature>
<feature type="compositionally biased region" description="Polar residues" evidence="1">
    <location>
        <begin position="101"/>
        <end position="116"/>
    </location>
</feature>
<feature type="region of interest" description="Disordered" evidence="1">
    <location>
        <begin position="97"/>
        <end position="212"/>
    </location>
</feature>
<evidence type="ECO:0000313" key="3">
    <source>
        <dbReference type="Proteomes" id="UP000750711"/>
    </source>
</evidence>
<name>A0A9P8IB27_9PEZI</name>
<reference evidence="2" key="1">
    <citation type="submission" date="2021-03" db="EMBL/GenBank/DDBJ databases">
        <title>Comparative genomics and phylogenomic investigation of the class Geoglossomycetes provide insights into ecological specialization and systematics.</title>
        <authorList>
            <person name="Melie T."/>
            <person name="Pirro S."/>
            <person name="Miller A.N."/>
            <person name="Quandt A."/>
        </authorList>
    </citation>
    <scope>NUCLEOTIDE SEQUENCE</scope>
    <source>
        <strain evidence="2">CAQ_001_2017</strain>
    </source>
</reference>
<keyword evidence="3" id="KW-1185">Reference proteome</keyword>
<evidence type="ECO:0000313" key="2">
    <source>
        <dbReference type="EMBL" id="KAH0548666.1"/>
    </source>
</evidence>
<dbReference type="Proteomes" id="UP000750711">
    <property type="component" value="Unassembled WGS sequence"/>
</dbReference>
<evidence type="ECO:0000256" key="1">
    <source>
        <dbReference type="SAM" id="MobiDB-lite"/>
    </source>
</evidence>
<comment type="caution">
    <text evidence="2">The sequence shown here is derived from an EMBL/GenBank/DDBJ whole genome shotgun (WGS) entry which is preliminary data.</text>
</comment>